<reference evidence="1" key="1">
    <citation type="submission" date="2020-11" db="EMBL/GenBank/DDBJ databases">
        <authorList>
            <person name="Tran Van P."/>
        </authorList>
    </citation>
    <scope>NUCLEOTIDE SEQUENCE</scope>
</reference>
<evidence type="ECO:0000313" key="1">
    <source>
        <dbReference type="EMBL" id="CAD7642279.1"/>
    </source>
</evidence>
<name>A0A7R9QE31_9ACAR</name>
<sequence>MDRLRSVSKTKDCCSCLSLNDQTISLFTVQTHRCKDCLQNMNSIMEEIGGVVHKFIPYY</sequence>
<dbReference type="EMBL" id="CAJPVJ010001042">
    <property type="protein sequence ID" value="CAG2163953.1"/>
    <property type="molecule type" value="Genomic_DNA"/>
</dbReference>
<evidence type="ECO:0000313" key="2">
    <source>
        <dbReference type="Proteomes" id="UP000728032"/>
    </source>
</evidence>
<gene>
    <name evidence="1" type="ORF">ONB1V03_LOCUS3514</name>
</gene>
<accession>A0A7R9QE31</accession>
<protein>
    <submittedName>
        <fullName evidence="1">Uncharacterized protein</fullName>
    </submittedName>
</protein>
<organism evidence="1">
    <name type="scientific">Oppiella nova</name>
    <dbReference type="NCBI Taxonomy" id="334625"/>
    <lineage>
        <taxon>Eukaryota</taxon>
        <taxon>Metazoa</taxon>
        <taxon>Ecdysozoa</taxon>
        <taxon>Arthropoda</taxon>
        <taxon>Chelicerata</taxon>
        <taxon>Arachnida</taxon>
        <taxon>Acari</taxon>
        <taxon>Acariformes</taxon>
        <taxon>Sarcoptiformes</taxon>
        <taxon>Oribatida</taxon>
        <taxon>Brachypylina</taxon>
        <taxon>Oppioidea</taxon>
        <taxon>Oppiidae</taxon>
        <taxon>Oppiella</taxon>
    </lineage>
</organism>
<dbReference type="AlphaFoldDB" id="A0A7R9QE31"/>
<dbReference type="Proteomes" id="UP000728032">
    <property type="component" value="Unassembled WGS sequence"/>
</dbReference>
<proteinExistence type="predicted"/>
<keyword evidence="2" id="KW-1185">Reference proteome</keyword>
<dbReference type="EMBL" id="OC915867">
    <property type="protein sequence ID" value="CAD7642279.1"/>
    <property type="molecule type" value="Genomic_DNA"/>
</dbReference>